<feature type="region of interest" description="Disordered" evidence="1">
    <location>
        <begin position="39"/>
        <end position="60"/>
    </location>
</feature>
<feature type="compositionally biased region" description="Acidic residues" evidence="1">
    <location>
        <begin position="47"/>
        <end position="60"/>
    </location>
</feature>
<organism evidence="2">
    <name type="scientific">marine sediment metagenome</name>
    <dbReference type="NCBI Taxonomy" id="412755"/>
    <lineage>
        <taxon>unclassified sequences</taxon>
        <taxon>metagenomes</taxon>
        <taxon>ecological metagenomes</taxon>
    </lineage>
</organism>
<dbReference type="EMBL" id="LAZR01005833">
    <property type="protein sequence ID" value="KKM96795.1"/>
    <property type="molecule type" value="Genomic_DNA"/>
</dbReference>
<name>A0A0F9P716_9ZZZZ</name>
<dbReference type="AlphaFoldDB" id="A0A0F9P716"/>
<gene>
    <name evidence="2" type="ORF">LCGC14_1174500</name>
</gene>
<reference evidence="2" key="1">
    <citation type="journal article" date="2015" name="Nature">
        <title>Complex archaea that bridge the gap between prokaryotes and eukaryotes.</title>
        <authorList>
            <person name="Spang A."/>
            <person name="Saw J.H."/>
            <person name="Jorgensen S.L."/>
            <person name="Zaremba-Niedzwiedzka K."/>
            <person name="Martijn J."/>
            <person name="Lind A.E."/>
            <person name="van Eijk R."/>
            <person name="Schleper C."/>
            <person name="Guy L."/>
            <person name="Ettema T.J."/>
        </authorList>
    </citation>
    <scope>NUCLEOTIDE SEQUENCE</scope>
</reference>
<protein>
    <submittedName>
        <fullName evidence="2">Uncharacterized protein</fullName>
    </submittedName>
</protein>
<comment type="caution">
    <text evidence="2">The sequence shown here is derived from an EMBL/GenBank/DDBJ whole genome shotgun (WGS) entry which is preliminary data.</text>
</comment>
<evidence type="ECO:0000313" key="2">
    <source>
        <dbReference type="EMBL" id="KKM96795.1"/>
    </source>
</evidence>
<proteinExistence type="predicted"/>
<accession>A0A0F9P716</accession>
<evidence type="ECO:0000256" key="1">
    <source>
        <dbReference type="SAM" id="MobiDB-lite"/>
    </source>
</evidence>
<sequence>MVRIKCPKCPEEEMFNLKWTKNGWIKKCSHCGFEMLGEGNTKINEEPKEENEDEIQSDLF</sequence>